<feature type="compositionally biased region" description="Basic and acidic residues" evidence="14">
    <location>
        <begin position="968"/>
        <end position="986"/>
    </location>
</feature>
<dbReference type="InterPro" id="IPR044570">
    <property type="entry name" value="Set1-like"/>
</dbReference>
<feature type="non-terminal residue" evidence="18">
    <location>
        <position position="1"/>
    </location>
</feature>
<feature type="compositionally biased region" description="Basic and acidic residues" evidence="14">
    <location>
        <begin position="883"/>
        <end position="897"/>
    </location>
</feature>
<dbReference type="InterPro" id="IPR000504">
    <property type="entry name" value="RRM_dom"/>
</dbReference>
<keyword evidence="4 18" id="KW-0489">Methyltransferase</keyword>
<feature type="region of interest" description="Disordered" evidence="14">
    <location>
        <begin position="665"/>
        <end position="711"/>
    </location>
</feature>
<feature type="region of interest" description="Disordered" evidence="14">
    <location>
        <begin position="1229"/>
        <end position="1472"/>
    </location>
</feature>
<dbReference type="PROSITE" id="PS50102">
    <property type="entry name" value="RRM"/>
    <property type="match status" value="1"/>
</dbReference>
<feature type="region of interest" description="Disordered" evidence="14">
    <location>
        <begin position="1544"/>
        <end position="1569"/>
    </location>
</feature>
<feature type="compositionally biased region" description="Acidic residues" evidence="14">
    <location>
        <begin position="1000"/>
        <end position="1027"/>
    </location>
</feature>
<evidence type="ECO:0000256" key="1">
    <source>
        <dbReference type="ARBA" id="ARBA00004286"/>
    </source>
</evidence>
<feature type="compositionally biased region" description="Polar residues" evidence="14">
    <location>
        <begin position="583"/>
        <end position="605"/>
    </location>
</feature>
<evidence type="ECO:0000256" key="4">
    <source>
        <dbReference type="ARBA" id="ARBA00022603"/>
    </source>
</evidence>
<dbReference type="InterPro" id="IPR046341">
    <property type="entry name" value="SET_dom_sf"/>
</dbReference>
<feature type="compositionally biased region" description="Polar residues" evidence="14">
    <location>
        <begin position="1503"/>
        <end position="1513"/>
    </location>
</feature>
<feature type="compositionally biased region" description="Low complexity" evidence="14">
    <location>
        <begin position="224"/>
        <end position="234"/>
    </location>
</feature>
<feature type="compositionally biased region" description="Basic and acidic residues" evidence="14">
    <location>
        <begin position="1028"/>
        <end position="1042"/>
    </location>
</feature>
<keyword evidence="12" id="KW-0539">Nucleus</keyword>
<feature type="domain" description="RRM" evidence="15">
    <location>
        <begin position="105"/>
        <end position="193"/>
    </location>
</feature>
<feature type="compositionally biased region" description="Polar residues" evidence="14">
    <location>
        <begin position="1442"/>
        <end position="1457"/>
    </location>
</feature>
<feature type="compositionally biased region" description="Low complexity" evidence="14">
    <location>
        <begin position="1340"/>
        <end position="1357"/>
    </location>
</feature>
<feature type="region of interest" description="Disordered" evidence="14">
    <location>
        <begin position="1503"/>
        <end position="1532"/>
    </location>
</feature>
<keyword evidence="11" id="KW-0804">Transcription</keyword>
<feature type="compositionally biased region" description="Basic and acidic residues" evidence="14">
    <location>
        <begin position="1"/>
        <end position="16"/>
    </location>
</feature>
<feature type="region of interest" description="Disordered" evidence="14">
    <location>
        <begin position="362"/>
        <end position="390"/>
    </location>
</feature>
<feature type="domain" description="SET" evidence="16">
    <location>
        <begin position="1852"/>
        <end position="1969"/>
    </location>
</feature>
<feature type="compositionally biased region" description="Acidic residues" evidence="14">
    <location>
        <begin position="1043"/>
        <end position="1094"/>
    </location>
</feature>
<feature type="compositionally biased region" description="Polar residues" evidence="14">
    <location>
        <begin position="1521"/>
        <end position="1530"/>
    </location>
</feature>
<keyword evidence="3" id="KW-0158">Chromosome</keyword>
<sequence>MPNPGEKAKLNEEHSKKQSSSLVNGMEHPAGSSGEKRSHHWRSYKLMIDPALKKGSHKLYRYDGQHYSMPYPGMAPVDSVRDPRIGRIWTKYKDTDLPVPKFKIDDCYVGPVPPKEVTFAKLNDNIREGFLSDMCKKYGEIEEVEILYNPKNKKHLGIAKVVFVSVKGAKEAVHNLNNTSVMGNIIHVELDTKGENRMRYFELLVSGIYTPRTLPVGSEAFLDSSPQSVSSTPSANEPVKQPSQRIPDSGVSSGTSLATPNSCSTPFSLDTAYSSRQDTPNSYGQFTPQSQGTPLTPRLSGTPFSQDSSYSSRQSTPVFHFGTDATGGYKPRRHETKFQDAYNRRPERHYVHNTAGTYRSTEQASFTSTFKPQPPPPAEPSPSFPIAPSIAPTGNYKSAFSPYQNPQPPIYPHAVDQLFPQTLREQEYKRPAPPPADSFVSCPSSLDFIPVKEKPETPPLPETPLPGESVATVLPNRTPERCETPGTPTLESEMQRNSLDSRIEMLLKEQRTKLPFFNEHDQDVMECSPISSSSSQLSPVPPYSNSQASYPGVSPTSRPCSTGLEDISPTPLPDSEDDEPIHSTASLLLNSRTGPEASTQPSDSQMDAKEVVSRDQSPVSQKMEEDHQSSGEDMEISDDEMPGTPNSECSKTIVVNSSVPQPISIPLPGFPPLPPPPPPQTGFPLPPPPLPPPPTHPAVAVPPPPPPHGVPPPPHILHPMHHYTPGMMPIMPMDLMSCLGHQWSGMPMSFQMQTQMLSRMMQGYRSYPYPPFITGGGMQFGGLHPYRPYAMTAESGLVHGQPWPPLPKFNPAVPPPGYEPKKEDPHKSTVDGVLMVIVKELKAIMKRDLNRKMVEVVAFRAFDEWWERKERSAKASLTPVKSGDGKDEEKEKPKPKEAITSSLLENWNKGEGLGYEGIGLGIGLRGAIRLPSFKVKRKEPPDPTTCGDIKRVRPSTPVDDELEDEESERDRDMTDNSSELSKKDIDGIAVRRRHARPLELDSEGEEKEETSGKEEEDSSSEKEDEQDEHGASVKLSSDKVEKDLDDEQAEEEEEDDDDEEEEEEDDEEDDDGDDEEEEDDSDISEKEDIDSDDAEVSRLSYKCELSTSEESDLSSEYESSSSDEEEDEDEDEEEEEDEDRKASLVSDSDEECEKEMEVQEVKPPTPTAIGPCIKEEICIGVEPFTDAKNVLGEMVAPVTRIEREEEEVVLETKDNKLLEAVETPISIELIQDLRPPSPKGVPEEPDPDVEMESEIPEASKVEHLEDLGSLRPPTPTGSLADSDQDMRIKSKFSSPTVEEEESLPRTPGQEITAHSDSEVPIAKLLPSCALPPTPGKKVETSLVPPEPLSELPLPSKLMMEDDLPRTPGRDLLVKSSKSLAKSQSTETVPATPGSDGPMTGNSLTLSSPHIPGSPFSYPSQSPGASSGIPRTPGRDLIFTPTFPESSATGTPVTTSLSIHRKGSSDSFDGRPLFKEPCITSPHVNLNSLIPSVPSSGAPSFTFSKDFKQPTSDPSVLFEPVPNSTSMPNKENSVREVFQDYEDTKIFSSEDTPAKKKPGRPKPKRFSPPPVLSLDANLFKTTESQAHTVPTEQALKDFFMADVNATPSAGGVRDPSSVALDFREERGKEELVALEKVPFQELENKLVENELEEEKLVQKPRRRWRRRKQEELLLALSTPDFSPPRPIFRPRTDFEEMTILYDIWNEGIDEEDIQHLRITYERMLQEDNGMDWLNDTLWVYHPHILFLVLVCKETYAQKKKREDGMREHVTGCARSEGYYKIDKKDKVKYLNSSRLVTDEPPVDTQGMSIPAQPHASTRAGSERRSEQRRLLSSFTGSCDSDLLKFNQLKFRKKKIRFCKSHIHDWGLFAMEPIAADEMVIEYVGQNIRQVIADMREKRYEDEGIGSSYMFRVDHDTIIDATKCGNFARFINHSCNPNCYAKVITVESQKKIVIYSRQQINVNEEITYDYKFPIEDVKIPCLCGAENCRGTLN</sequence>
<feature type="compositionally biased region" description="Basic and acidic residues" evidence="14">
    <location>
        <begin position="1358"/>
        <end position="1372"/>
    </location>
</feature>
<proteinExistence type="predicted"/>
<feature type="region of interest" description="Disordered" evidence="14">
    <location>
        <begin position="873"/>
        <end position="903"/>
    </location>
</feature>
<keyword evidence="19" id="KW-1185">Reference proteome</keyword>
<feature type="compositionally biased region" description="Acidic residues" evidence="14">
    <location>
        <begin position="632"/>
        <end position="641"/>
    </location>
</feature>
<feature type="domain" description="Post-SET" evidence="17">
    <location>
        <begin position="1975"/>
        <end position="1991"/>
    </location>
</feature>
<dbReference type="InterPro" id="IPR024657">
    <property type="entry name" value="COMPASS_Set1_N-SET"/>
</dbReference>
<feature type="compositionally biased region" description="Low complexity" evidence="14">
    <location>
        <begin position="528"/>
        <end position="538"/>
    </location>
</feature>
<comment type="caution">
    <text evidence="18">The sequence shown here is derived from an EMBL/GenBank/DDBJ whole genome shotgun (WGS) entry which is preliminary data.</text>
</comment>
<dbReference type="Pfam" id="PF11764">
    <property type="entry name" value="N-SET"/>
    <property type="match status" value="1"/>
</dbReference>
<evidence type="ECO:0000256" key="7">
    <source>
        <dbReference type="ARBA" id="ARBA00022853"/>
    </source>
</evidence>
<dbReference type="SMART" id="SM00508">
    <property type="entry name" value="PostSET"/>
    <property type="match status" value="1"/>
</dbReference>
<feature type="compositionally biased region" description="Basic and acidic residues" evidence="14">
    <location>
        <begin position="1257"/>
        <end position="1268"/>
    </location>
</feature>
<dbReference type="GO" id="GO:0032259">
    <property type="term" value="P:methylation"/>
    <property type="evidence" value="ECO:0007669"/>
    <property type="project" value="UniProtKB-KW"/>
</dbReference>
<keyword evidence="5" id="KW-0808">Transferase</keyword>
<keyword evidence="9" id="KW-0805">Transcription regulation</keyword>
<dbReference type="PROSITE" id="PS50868">
    <property type="entry name" value="POST_SET"/>
    <property type="match status" value="1"/>
</dbReference>
<evidence type="ECO:0000256" key="12">
    <source>
        <dbReference type="ARBA" id="ARBA00023242"/>
    </source>
</evidence>
<feature type="compositionally biased region" description="Acidic residues" evidence="14">
    <location>
        <begin position="1107"/>
        <end position="1138"/>
    </location>
</feature>
<dbReference type="CDD" id="cd12549">
    <property type="entry name" value="RRM_Set1B"/>
    <property type="match status" value="1"/>
</dbReference>
<keyword evidence="6" id="KW-0949">S-adenosyl-L-methionine</keyword>
<keyword evidence="7" id="KW-0156">Chromatin regulator</keyword>
<evidence type="ECO:0000313" key="18">
    <source>
        <dbReference type="EMBL" id="MBN3289972.1"/>
    </source>
</evidence>
<reference evidence="18" key="1">
    <citation type="journal article" date="2021" name="Cell">
        <title>Tracing the genetic footprints of vertebrate landing in non-teleost ray-finned fishes.</title>
        <authorList>
            <person name="Bi X."/>
            <person name="Wang K."/>
            <person name="Yang L."/>
            <person name="Pan H."/>
            <person name="Jiang H."/>
            <person name="Wei Q."/>
            <person name="Fang M."/>
            <person name="Yu H."/>
            <person name="Zhu C."/>
            <person name="Cai Y."/>
            <person name="He Y."/>
            <person name="Gan X."/>
            <person name="Zeng H."/>
            <person name="Yu D."/>
            <person name="Zhu Y."/>
            <person name="Jiang H."/>
            <person name="Qiu Q."/>
            <person name="Yang H."/>
            <person name="Zhang Y.E."/>
            <person name="Wang W."/>
            <person name="Zhu M."/>
            <person name="He S."/>
            <person name="Zhang G."/>
        </authorList>
    </citation>
    <scope>NUCLEOTIDE SEQUENCE</scope>
    <source>
        <strain evidence="18">Bchr_001</strain>
    </source>
</reference>
<dbReference type="SUPFAM" id="SSF54928">
    <property type="entry name" value="RNA-binding domain, RBD"/>
    <property type="match status" value="1"/>
</dbReference>
<feature type="compositionally biased region" description="Acidic residues" evidence="14">
    <location>
        <begin position="1243"/>
        <end position="1255"/>
    </location>
</feature>
<dbReference type="InterPro" id="IPR012677">
    <property type="entry name" value="Nucleotide-bd_a/b_plait_sf"/>
</dbReference>
<dbReference type="SUPFAM" id="SSF82199">
    <property type="entry name" value="SET domain"/>
    <property type="match status" value="1"/>
</dbReference>
<feature type="region of interest" description="Disordered" evidence="14">
    <location>
        <begin position="1796"/>
        <end position="1825"/>
    </location>
</feature>
<dbReference type="PANTHER" id="PTHR45814">
    <property type="entry name" value="HISTONE-LYSINE N-METHYLTRANSFERASE SETD1"/>
    <property type="match status" value="1"/>
</dbReference>
<feature type="region of interest" description="Disordered" evidence="14">
    <location>
        <begin position="935"/>
        <end position="1170"/>
    </location>
</feature>
<feature type="compositionally biased region" description="Polar residues" evidence="14">
    <location>
        <begin position="241"/>
        <end position="294"/>
    </location>
</feature>
<evidence type="ECO:0000256" key="14">
    <source>
        <dbReference type="SAM" id="MobiDB-lite"/>
    </source>
</evidence>
<dbReference type="Pfam" id="PF00856">
    <property type="entry name" value="SET"/>
    <property type="match status" value="1"/>
</dbReference>
<dbReference type="SMART" id="SM00360">
    <property type="entry name" value="RRM"/>
    <property type="match status" value="1"/>
</dbReference>
<feature type="compositionally biased region" description="Low complexity" evidence="14">
    <location>
        <begin position="305"/>
        <end position="315"/>
    </location>
</feature>
<feature type="compositionally biased region" description="Acidic residues" evidence="14">
    <location>
        <begin position="958"/>
        <end position="967"/>
    </location>
</feature>
<evidence type="ECO:0000313" key="19">
    <source>
        <dbReference type="Proteomes" id="UP001166052"/>
    </source>
</evidence>
<name>A0ABS2YVH6_POLSE</name>
<dbReference type="SMART" id="SM01291">
    <property type="entry name" value="N-SET"/>
    <property type="match status" value="1"/>
</dbReference>
<evidence type="ECO:0000259" key="15">
    <source>
        <dbReference type="PROSITE" id="PS50102"/>
    </source>
</evidence>
<keyword evidence="8 13" id="KW-0694">RNA-binding</keyword>
<dbReference type="EMBL" id="JAAWVN010006023">
    <property type="protein sequence ID" value="MBN3289972.1"/>
    <property type="molecule type" value="Genomic_DNA"/>
</dbReference>
<evidence type="ECO:0000256" key="13">
    <source>
        <dbReference type="PROSITE-ProRule" id="PRU00176"/>
    </source>
</evidence>
<dbReference type="PANTHER" id="PTHR45814:SF1">
    <property type="entry name" value="HISTONE-LYSINE N-METHYLTRANSFERASE SETD1B"/>
    <property type="match status" value="1"/>
</dbReference>
<evidence type="ECO:0000256" key="2">
    <source>
        <dbReference type="ARBA" id="ARBA00004324"/>
    </source>
</evidence>
<dbReference type="Gene3D" id="3.30.70.330">
    <property type="match status" value="1"/>
</dbReference>
<evidence type="ECO:0000259" key="17">
    <source>
        <dbReference type="PROSITE" id="PS50868"/>
    </source>
</evidence>
<dbReference type="Pfam" id="PF00076">
    <property type="entry name" value="RRM_1"/>
    <property type="match status" value="1"/>
</dbReference>
<comment type="subcellular location">
    <subcellularLocation>
        <location evidence="1">Chromosome</location>
    </subcellularLocation>
    <subcellularLocation>
        <location evidence="2">Nucleus speckle</location>
    </subcellularLocation>
</comment>
<organism evidence="18 19">
    <name type="scientific">Polypterus senegalus</name>
    <name type="common">Senegal bichir</name>
    <dbReference type="NCBI Taxonomy" id="55291"/>
    <lineage>
        <taxon>Eukaryota</taxon>
        <taxon>Metazoa</taxon>
        <taxon>Chordata</taxon>
        <taxon>Craniata</taxon>
        <taxon>Vertebrata</taxon>
        <taxon>Euteleostomi</taxon>
        <taxon>Actinopterygii</taxon>
        <taxon>Polypteriformes</taxon>
        <taxon>Polypteridae</taxon>
        <taxon>Polypterus</taxon>
    </lineage>
</organism>
<feature type="region of interest" description="Disordered" evidence="14">
    <location>
        <begin position="455"/>
        <end position="496"/>
    </location>
</feature>
<feature type="compositionally biased region" description="Polar residues" evidence="14">
    <location>
        <begin position="362"/>
        <end position="371"/>
    </location>
</feature>
<evidence type="ECO:0000256" key="5">
    <source>
        <dbReference type="ARBA" id="ARBA00022679"/>
    </source>
</evidence>
<feature type="region of interest" description="Disordered" evidence="14">
    <location>
        <begin position="517"/>
        <end position="649"/>
    </location>
</feature>
<feature type="region of interest" description="Disordered" evidence="14">
    <location>
        <begin position="1"/>
        <end position="39"/>
    </location>
</feature>
<evidence type="ECO:0000256" key="11">
    <source>
        <dbReference type="ARBA" id="ARBA00023163"/>
    </source>
</evidence>
<dbReference type="CDD" id="cd19169">
    <property type="entry name" value="SET_SETD1"/>
    <property type="match status" value="1"/>
</dbReference>
<accession>A0ABS2YVH6</accession>
<evidence type="ECO:0000256" key="6">
    <source>
        <dbReference type="ARBA" id="ARBA00022691"/>
    </source>
</evidence>
<feature type="compositionally biased region" description="Polar residues" evidence="14">
    <location>
        <begin position="486"/>
        <end position="496"/>
    </location>
</feature>
<feature type="non-terminal residue" evidence="18">
    <location>
        <position position="1991"/>
    </location>
</feature>
<dbReference type="InterPro" id="IPR001214">
    <property type="entry name" value="SET_dom"/>
</dbReference>
<feature type="compositionally biased region" description="Polar residues" evidence="14">
    <location>
        <begin position="545"/>
        <end position="560"/>
    </location>
</feature>
<keyword evidence="10" id="KW-0010">Activator</keyword>
<dbReference type="InterPro" id="IPR037841">
    <property type="entry name" value="SET_SETD1A/B"/>
</dbReference>
<dbReference type="SMART" id="SM00317">
    <property type="entry name" value="SET"/>
    <property type="match status" value="1"/>
</dbReference>
<evidence type="ECO:0000256" key="8">
    <source>
        <dbReference type="ARBA" id="ARBA00022884"/>
    </source>
</evidence>
<feature type="compositionally biased region" description="Basic residues" evidence="14">
    <location>
        <begin position="1554"/>
        <end position="1564"/>
    </location>
</feature>
<dbReference type="InterPro" id="IPR035979">
    <property type="entry name" value="RBD_domain_sf"/>
</dbReference>
<evidence type="ECO:0000256" key="9">
    <source>
        <dbReference type="ARBA" id="ARBA00023015"/>
    </source>
</evidence>
<dbReference type="InterPro" id="IPR003616">
    <property type="entry name" value="Post-SET_dom"/>
</dbReference>
<dbReference type="Proteomes" id="UP001166052">
    <property type="component" value="Unassembled WGS sequence"/>
</dbReference>
<gene>
    <name evidence="18" type="primary">Setd1b</name>
    <name evidence="18" type="ORF">GTO92_0013464</name>
</gene>
<dbReference type="InterPro" id="IPR034468">
    <property type="entry name" value="Set1B_RRM"/>
</dbReference>
<feature type="region of interest" description="Disordered" evidence="14">
    <location>
        <begin position="220"/>
        <end position="331"/>
    </location>
</feature>
<evidence type="ECO:0000256" key="3">
    <source>
        <dbReference type="ARBA" id="ARBA00022454"/>
    </source>
</evidence>
<evidence type="ECO:0000259" key="16">
    <source>
        <dbReference type="PROSITE" id="PS50280"/>
    </source>
</evidence>
<dbReference type="Gene3D" id="2.170.270.10">
    <property type="entry name" value="SET domain"/>
    <property type="match status" value="1"/>
</dbReference>
<feature type="compositionally biased region" description="Pro residues" evidence="14">
    <location>
        <begin position="372"/>
        <end position="385"/>
    </location>
</feature>
<feature type="compositionally biased region" description="Low complexity" evidence="14">
    <location>
        <begin position="1373"/>
        <end position="1384"/>
    </location>
</feature>
<dbReference type="PROSITE" id="PS50280">
    <property type="entry name" value="SET"/>
    <property type="match status" value="1"/>
</dbReference>
<dbReference type="GO" id="GO:0008168">
    <property type="term" value="F:methyltransferase activity"/>
    <property type="evidence" value="ECO:0007669"/>
    <property type="project" value="UniProtKB-KW"/>
</dbReference>
<evidence type="ECO:0000256" key="10">
    <source>
        <dbReference type="ARBA" id="ARBA00023159"/>
    </source>
</evidence>
<protein>
    <submittedName>
        <fullName evidence="18">SET1B methyltransferase</fullName>
    </submittedName>
</protein>